<protein>
    <submittedName>
        <fullName evidence="1">Uncharacterized protein</fullName>
    </submittedName>
</protein>
<dbReference type="EMBL" id="JBGFUD010009923">
    <property type="protein sequence ID" value="MFH4982718.1"/>
    <property type="molecule type" value="Genomic_DNA"/>
</dbReference>
<proteinExistence type="predicted"/>
<evidence type="ECO:0000313" key="2">
    <source>
        <dbReference type="Proteomes" id="UP001608902"/>
    </source>
</evidence>
<keyword evidence="2" id="KW-1185">Reference proteome</keyword>
<name>A0ABD6ERZ1_9BILA</name>
<comment type="caution">
    <text evidence="1">The sequence shown here is derived from an EMBL/GenBank/DDBJ whole genome shotgun (WGS) entry which is preliminary data.</text>
</comment>
<sequence>MLVFRSEPPPVSFSDFEKRNRKRKLRRELRSYIESKRRTEEALLRSQNYKSKQENSGCWFAEFYTYMNQPLTRRGPIRRRRPIR</sequence>
<gene>
    <name evidence="1" type="ORF">AB6A40_009427</name>
</gene>
<organism evidence="1 2">
    <name type="scientific">Gnathostoma spinigerum</name>
    <dbReference type="NCBI Taxonomy" id="75299"/>
    <lineage>
        <taxon>Eukaryota</taxon>
        <taxon>Metazoa</taxon>
        <taxon>Ecdysozoa</taxon>
        <taxon>Nematoda</taxon>
        <taxon>Chromadorea</taxon>
        <taxon>Rhabditida</taxon>
        <taxon>Spirurina</taxon>
        <taxon>Gnathostomatomorpha</taxon>
        <taxon>Gnathostomatoidea</taxon>
        <taxon>Gnathostomatidae</taxon>
        <taxon>Gnathostoma</taxon>
    </lineage>
</organism>
<accession>A0ABD6ERZ1</accession>
<dbReference type="AlphaFoldDB" id="A0ABD6ERZ1"/>
<reference evidence="1 2" key="1">
    <citation type="submission" date="2024-08" db="EMBL/GenBank/DDBJ databases">
        <title>Gnathostoma spinigerum genome.</title>
        <authorList>
            <person name="Gonzalez-Bertolin B."/>
            <person name="Monzon S."/>
            <person name="Zaballos A."/>
            <person name="Jimenez P."/>
            <person name="Dekumyoy P."/>
            <person name="Varona S."/>
            <person name="Cuesta I."/>
            <person name="Sumanam S."/>
            <person name="Adisakwattana P."/>
            <person name="Gasser R.B."/>
            <person name="Hernandez-Gonzalez A."/>
            <person name="Young N.D."/>
            <person name="Perteguer M.J."/>
        </authorList>
    </citation>
    <scope>NUCLEOTIDE SEQUENCE [LARGE SCALE GENOMIC DNA]</scope>
    <source>
        <strain evidence="1">AL3</strain>
        <tissue evidence="1">Liver</tissue>
    </source>
</reference>
<evidence type="ECO:0000313" key="1">
    <source>
        <dbReference type="EMBL" id="MFH4982718.1"/>
    </source>
</evidence>
<dbReference type="Proteomes" id="UP001608902">
    <property type="component" value="Unassembled WGS sequence"/>
</dbReference>